<dbReference type="PANTHER" id="PTHR10491">
    <property type="entry name" value="DTDP-4-DEHYDRORHAMNOSE REDUCTASE"/>
    <property type="match status" value="1"/>
</dbReference>
<sequence length="173" mass="19905">MRVMVIGSTGLLGQYLCKHFSTKHELMELHRTVLKDDDKLKALINNFNPEVVLYSAALADPDLCEIMKEKADLYNWMGVKKVYECLREETKLIFFSTNYVFGKAGEYDENAHPNPINYYGITKYCGELEAMKNEETLIIRLSKLYGLFSIGVNPRFLFDIFLSRDVGVDNVLI</sequence>
<dbReference type="PANTHER" id="PTHR10491:SF4">
    <property type="entry name" value="METHIONINE ADENOSYLTRANSFERASE 2 SUBUNIT BETA"/>
    <property type="match status" value="1"/>
</dbReference>
<dbReference type="SUPFAM" id="SSF51735">
    <property type="entry name" value="NAD(P)-binding Rossmann-fold domains"/>
    <property type="match status" value="1"/>
</dbReference>
<dbReference type="AlphaFoldDB" id="X1JPH9"/>
<accession>X1JPH9</accession>
<proteinExistence type="predicted"/>
<feature type="domain" description="RmlD-like substrate binding" evidence="1">
    <location>
        <begin position="1"/>
        <end position="146"/>
    </location>
</feature>
<dbReference type="Gene3D" id="3.40.50.720">
    <property type="entry name" value="NAD(P)-binding Rossmann-like Domain"/>
    <property type="match status" value="1"/>
</dbReference>
<evidence type="ECO:0000259" key="1">
    <source>
        <dbReference type="Pfam" id="PF04321"/>
    </source>
</evidence>
<dbReference type="InterPro" id="IPR029903">
    <property type="entry name" value="RmlD-like-bd"/>
</dbReference>
<evidence type="ECO:0000313" key="2">
    <source>
        <dbReference type="EMBL" id="GAH95947.1"/>
    </source>
</evidence>
<dbReference type="Pfam" id="PF04321">
    <property type="entry name" value="RmlD_sub_bind"/>
    <property type="match status" value="1"/>
</dbReference>
<comment type="caution">
    <text evidence="2">The sequence shown here is derived from an EMBL/GenBank/DDBJ whole genome shotgun (WGS) entry which is preliminary data.</text>
</comment>
<name>X1JPH9_9ZZZZ</name>
<dbReference type="EMBL" id="BARV01002771">
    <property type="protein sequence ID" value="GAH95947.1"/>
    <property type="molecule type" value="Genomic_DNA"/>
</dbReference>
<dbReference type="InterPro" id="IPR005913">
    <property type="entry name" value="dTDP_dehydrorham_reduct"/>
</dbReference>
<gene>
    <name evidence="2" type="ORF">S06H3_06970</name>
</gene>
<organism evidence="2">
    <name type="scientific">marine sediment metagenome</name>
    <dbReference type="NCBI Taxonomy" id="412755"/>
    <lineage>
        <taxon>unclassified sequences</taxon>
        <taxon>metagenomes</taxon>
        <taxon>ecological metagenomes</taxon>
    </lineage>
</organism>
<feature type="non-terminal residue" evidence="2">
    <location>
        <position position="173"/>
    </location>
</feature>
<dbReference type="InterPro" id="IPR036291">
    <property type="entry name" value="NAD(P)-bd_dom_sf"/>
</dbReference>
<protein>
    <recommendedName>
        <fullName evidence="1">RmlD-like substrate binding domain-containing protein</fullName>
    </recommendedName>
</protein>
<reference evidence="2" key="1">
    <citation type="journal article" date="2014" name="Front. Microbiol.">
        <title>High frequency of phylogenetically diverse reductive dehalogenase-homologous genes in deep subseafloor sedimentary metagenomes.</title>
        <authorList>
            <person name="Kawai M."/>
            <person name="Futagami T."/>
            <person name="Toyoda A."/>
            <person name="Takaki Y."/>
            <person name="Nishi S."/>
            <person name="Hori S."/>
            <person name="Arai W."/>
            <person name="Tsubouchi T."/>
            <person name="Morono Y."/>
            <person name="Uchiyama I."/>
            <person name="Ito T."/>
            <person name="Fujiyama A."/>
            <person name="Inagaki F."/>
            <person name="Takami H."/>
        </authorList>
    </citation>
    <scope>NUCLEOTIDE SEQUENCE</scope>
    <source>
        <strain evidence="2">Expedition CK06-06</strain>
    </source>
</reference>